<keyword evidence="7" id="KW-1133">Transmembrane helix</keyword>
<comment type="similarity">
    <text evidence="1 6">Belongs to the cytochrome P450 family.</text>
</comment>
<dbReference type="InterPro" id="IPR017972">
    <property type="entry name" value="Cyt_P450_CS"/>
</dbReference>
<feature type="transmembrane region" description="Helical" evidence="7">
    <location>
        <begin position="6"/>
        <end position="22"/>
    </location>
</feature>
<reference evidence="8" key="2">
    <citation type="journal article" date="2023" name="IMA Fungus">
        <title>Comparative genomic study of the Penicillium genus elucidates a diverse pangenome and 15 lateral gene transfer events.</title>
        <authorList>
            <person name="Petersen C."/>
            <person name="Sorensen T."/>
            <person name="Nielsen M.R."/>
            <person name="Sondergaard T.E."/>
            <person name="Sorensen J.L."/>
            <person name="Fitzpatrick D.A."/>
            <person name="Frisvad J.C."/>
            <person name="Nielsen K.L."/>
        </authorList>
    </citation>
    <scope>NUCLEOTIDE SEQUENCE</scope>
    <source>
        <strain evidence="8">IBT 23319</strain>
    </source>
</reference>
<feature type="binding site" description="axial binding residue" evidence="5">
    <location>
        <position position="442"/>
    </location>
    <ligand>
        <name>heme</name>
        <dbReference type="ChEBI" id="CHEBI:30413"/>
    </ligand>
    <ligandPart>
        <name>Fe</name>
        <dbReference type="ChEBI" id="CHEBI:18248"/>
    </ligandPart>
</feature>
<comment type="caution">
    <text evidence="8">The sequence shown here is derived from an EMBL/GenBank/DDBJ whole genome shotgun (WGS) entry which is preliminary data.</text>
</comment>
<evidence type="ECO:0000256" key="6">
    <source>
        <dbReference type="RuleBase" id="RU000461"/>
    </source>
</evidence>
<keyword evidence="6" id="KW-0503">Monooxygenase</keyword>
<dbReference type="GO" id="GO:0043386">
    <property type="term" value="P:mycotoxin biosynthetic process"/>
    <property type="evidence" value="ECO:0007669"/>
    <property type="project" value="UniProtKB-ARBA"/>
</dbReference>
<dbReference type="Proteomes" id="UP001147733">
    <property type="component" value="Unassembled WGS sequence"/>
</dbReference>
<dbReference type="InterPro" id="IPR036396">
    <property type="entry name" value="Cyt_P450_sf"/>
</dbReference>
<dbReference type="EMBL" id="JAPQKT010000004">
    <property type="protein sequence ID" value="KAJ5233784.1"/>
    <property type="molecule type" value="Genomic_DNA"/>
</dbReference>
<evidence type="ECO:0000256" key="2">
    <source>
        <dbReference type="ARBA" id="ARBA00022723"/>
    </source>
</evidence>
<sequence length="524" mass="59205">MPFMLLRVLIGATVIFATTWFLKRRDTHRKLPPGPTGKPIIGNVSDLPAPGAQDWVHWLKHKQLYGPISSITVMGQTIVILNDIQTALELLSKRSAKHSSRPKLVFASEMVGWEHILAMQTYSERFRAYRKAMQPYLGSEQAAAQYNTLQEIESHRFLFRVLKNPNKLSEHIQTEAGAVILKIAYGYTIEPHERDPLIHMANLALERFSIAGTPGAWLVDMMPILKFIPAWFPGAGFKHKAQMWKKNLEDVADRPYKFVQKCMESGRYEASYLSNLFKANGCPSPGSEEETIAKWTSASLYTGGADTTVSAIETFFLAMALFPDIQRKAQAEIEQVLGSCQLPKMSDRSRLPYVDAVVKEVLRWHPVAPMGIPHMSTEDDIWNEYLIPKGSLLMPNIWGLMHDPLAYHDPMSFKPERFLVSDKQGPEMDPHGIVFGFGRRICPGRFLADNTLYLTVARSLAVFNVEDDQADHFNLGDRPRFLPGVISHPVPRKFNITPRTPEHETLISSIETEIPWQKGDASSL</sequence>
<organism evidence="8 9">
    <name type="scientific">Penicillium citrinum</name>
    <dbReference type="NCBI Taxonomy" id="5077"/>
    <lineage>
        <taxon>Eukaryota</taxon>
        <taxon>Fungi</taxon>
        <taxon>Dikarya</taxon>
        <taxon>Ascomycota</taxon>
        <taxon>Pezizomycotina</taxon>
        <taxon>Eurotiomycetes</taxon>
        <taxon>Eurotiomycetidae</taxon>
        <taxon>Eurotiales</taxon>
        <taxon>Aspergillaceae</taxon>
        <taxon>Penicillium</taxon>
    </lineage>
</organism>
<dbReference type="CDD" id="cd11065">
    <property type="entry name" value="CYP64-like"/>
    <property type="match status" value="1"/>
</dbReference>
<gene>
    <name evidence="8" type="ORF">N7469_005550</name>
</gene>
<keyword evidence="2 5" id="KW-0479">Metal-binding</keyword>
<evidence type="ECO:0000313" key="8">
    <source>
        <dbReference type="EMBL" id="KAJ5233784.1"/>
    </source>
</evidence>
<dbReference type="GeneID" id="81383637"/>
<dbReference type="GO" id="GO:0005506">
    <property type="term" value="F:iron ion binding"/>
    <property type="evidence" value="ECO:0007669"/>
    <property type="project" value="InterPro"/>
</dbReference>
<evidence type="ECO:0000256" key="4">
    <source>
        <dbReference type="ARBA" id="ARBA00023004"/>
    </source>
</evidence>
<keyword evidence="9" id="KW-1185">Reference proteome</keyword>
<dbReference type="InterPro" id="IPR050364">
    <property type="entry name" value="Cytochrome_P450_fung"/>
</dbReference>
<evidence type="ECO:0000256" key="1">
    <source>
        <dbReference type="ARBA" id="ARBA00010617"/>
    </source>
</evidence>
<name>A0A9W9TQX6_PENCI</name>
<keyword evidence="5 6" id="KW-0349">Heme</keyword>
<proteinExistence type="inferred from homology"/>
<dbReference type="PANTHER" id="PTHR46300">
    <property type="entry name" value="P450, PUTATIVE (EUROFUNG)-RELATED-RELATED"/>
    <property type="match status" value="1"/>
</dbReference>
<dbReference type="OrthoDB" id="2789670at2759"/>
<evidence type="ECO:0008006" key="10">
    <source>
        <dbReference type="Google" id="ProtNLM"/>
    </source>
</evidence>
<dbReference type="InterPro" id="IPR001128">
    <property type="entry name" value="Cyt_P450"/>
</dbReference>
<dbReference type="GO" id="GO:0020037">
    <property type="term" value="F:heme binding"/>
    <property type="evidence" value="ECO:0007669"/>
    <property type="project" value="InterPro"/>
</dbReference>
<dbReference type="RefSeq" id="XP_056501284.1">
    <property type="nucleotide sequence ID" value="XM_056644470.1"/>
</dbReference>
<reference evidence="8" key="1">
    <citation type="submission" date="2022-11" db="EMBL/GenBank/DDBJ databases">
        <authorList>
            <person name="Petersen C."/>
        </authorList>
    </citation>
    <scope>NUCLEOTIDE SEQUENCE</scope>
    <source>
        <strain evidence="8">IBT 23319</strain>
    </source>
</reference>
<dbReference type="GO" id="GO:0016705">
    <property type="term" value="F:oxidoreductase activity, acting on paired donors, with incorporation or reduction of molecular oxygen"/>
    <property type="evidence" value="ECO:0007669"/>
    <property type="project" value="InterPro"/>
</dbReference>
<accession>A0A9W9TQX6</accession>
<dbReference type="GO" id="GO:0004497">
    <property type="term" value="F:monooxygenase activity"/>
    <property type="evidence" value="ECO:0007669"/>
    <property type="project" value="UniProtKB-KW"/>
</dbReference>
<protein>
    <recommendedName>
        <fullName evidence="10">O-methylsterigmatocystin oxidoreductase</fullName>
    </recommendedName>
</protein>
<keyword evidence="7" id="KW-0812">Transmembrane</keyword>
<keyword evidence="3 6" id="KW-0560">Oxidoreductase</keyword>
<dbReference type="AlphaFoldDB" id="A0A9W9TQX6"/>
<dbReference type="PROSITE" id="PS00086">
    <property type="entry name" value="CYTOCHROME_P450"/>
    <property type="match status" value="1"/>
</dbReference>
<dbReference type="Pfam" id="PF00067">
    <property type="entry name" value="p450"/>
    <property type="match status" value="1"/>
</dbReference>
<dbReference type="InterPro" id="IPR002401">
    <property type="entry name" value="Cyt_P450_E_grp-I"/>
</dbReference>
<dbReference type="SUPFAM" id="SSF48264">
    <property type="entry name" value="Cytochrome P450"/>
    <property type="match status" value="1"/>
</dbReference>
<keyword evidence="4 5" id="KW-0408">Iron</keyword>
<dbReference type="PRINTS" id="PR00385">
    <property type="entry name" value="P450"/>
</dbReference>
<evidence type="ECO:0000256" key="5">
    <source>
        <dbReference type="PIRSR" id="PIRSR602401-1"/>
    </source>
</evidence>
<dbReference type="Gene3D" id="1.10.630.10">
    <property type="entry name" value="Cytochrome P450"/>
    <property type="match status" value="1"/>
</dbReference>
<evidence type="ECO:0000256" key="7">
    <source>
        <dbReference type="SAM" id="Phobius"/>
    </source>
</evidence>
<evidence type="ECO:0000313" key="9">
    <source>
        <dbReference type="Proteomes" id="UP001147733"/>
    </source>
</evidence>
<dbReference type="PANTHER" id="PTHR46300:SF12">
    <property type="entry name" value="P450, PUTATIVE (EUROFUNG)-RELATED"/>
    <property type="match status" value="1"/>
</dbReference>
<keyword evidence="7" id="KW-0472">Membrane</keyword>
<evidence type="ECO:0000256" key="3">
    <source>
        <dbReference type="ARBA" id="ARBA00023002"/>
    </source>
</evidence>
<comment type="cofactor">
    <cofactor evidence="5">
        <name>heme</name>
        <dbReference type="ChEBI" id="CHEBI:30413"/>
    </cofactor>
</comment>
<dbReference type="PRINTS" id="PR00463">
    <property type="entry name" value="EP450I"/>
</dbReference>